<evidence type="ECO:0000313" key="2">
    <source>
        <dbReference type="Proteomes" id="UP000828390"/>
    </source>
</evidence>
<organism evidence="1 2">
    <name type="scientific">Dreissena polymorpha</name>
    <name type="common">Zebra mussel</name>
    <name type="synonym">Mytilus polymorpha</name>
    <dbReference type="NCBI Taxonomy" id="45954"/>
    <lineage>
        <taxon>Eukaryota</taxon>
        <taxon>Metazoa</taxon>
        <taxon>Spiralia</taxon>
        <taxon>Lophotrochozoa</taxon>
        <taxon>Mollusca</taxon>
        <taxon>Bivalvia</taxon>
        <taxon>Autobranchia</taxon>
        <taxon>Heteroconchia</taxon>
        <taxon>Euheterodonta</taxon>
        <taxon>Imparidentia</taxon>
        <taxon>Neoheterodontei</taxon>
        <taxon>Myida</taxon>
        <taxon>Dreissenoidea</taxon>
        <taxon>Dreissenidae</taxon>
        <taxon>Dreissena</taxon>
    </lineage>
</organism>
<dbReference type="EMBL" id="JAIWYP010000015">
    <property type="protein sequence ID" value="KAH3702604.1"/>
    <property type="molecule type" value="Genomic_DNA"/>
</dbReference>
<dbReference type="AlphaFoldDB" id="A0A9D4BNH2"/>
<gene>
    <name evidence="1" type="ORF">DPMN_077628</name>
</gene>
<reference evidence="1" key="1">
    <citation type="journal article" date="2019" name="bioRxiv">
        <title>The Genome of the Zebra Mussel, Dreissena polymorpha: A Resource for Invasive Species Research.</title>
        <authorList>
            <person name="McCartney M.A."/>
            <person name="Auch B."/>
            <person name="Kono T."/>
            <person name="Mallez S."/>
            <person name="Zhang Y."/>
            <person name="Obille A."/>
            <person name="Becker A."/>
            <person name="Abrahante J.E."/>
            <person name="Garbe J."/>
            <person name="Badalamenti J.P."/>
            <person name="Herman A."/>
            <person name="Mangelson H."/>
            <person name="Liachko I."/>
            <person name="Sullivan S."/>
            <person name="Sone E.D."/>
            <person name="Koren S."/>
            <person name="Silverstein K.A.T."/>
            <person name="Beckman K.B."/>
            <person name="Gohl D.M."/>
        </authorList>
    </citation>
    <scope>NUCLEOTIDE SEQUENCE</scope>
    <source>
        <strain evidence="1">Duluth1</strain>
        <tissue evidence="1">Whole animal</tissue>
    </source>
</reference>
<dbReference type="Proteomes" id="UP000828390">
    <property type="component" value="Unassembled WGS sequence"/>
</dbReference>
<comment type="caution">
    <text evidence="1">The sequence shown here is derived from an EMBL/GenBank/DDBJ whole genome shotgun (WGS) entry which is preliminary data.</text>
</comment>
<keyword evidence="2" id="KW-1185">Reference proteome</keyword>
<protein>
    <submittedName>
        <fullName evidence="1">Uncharacterized protein</fullName>
    </submittedName>
</protein>
<sequence length="58" mass="6969">MSYYTFSERLLFLLRTHFETYMPSDGQDELVKAVKNREVDNVYAIIRQAYQDFNVTQI</sequence>
<name>A0A9D4BNH2_DREPO</name>
<evidence type="ECO:0000313" key="1">
    <source>
        <dbReference type="EMBL" id="KAH3702604.1"/>
    </source>
</evidence>
<accession>A0A9D4BNH2</accession>
<reference evidence="1" key="2">
    <citation type="submission" date="2020-11" db="EMBL/GenBank/DDBJ databases">
        <authorList>
            <person name="McCartney M.A."/>
            <person name="Auch B."/>
            <person name="Kono T."/>
            <person name="Mallez S."/>
            <person name="Becker A."/>
            <person name="Gohl D.M."/>
            <person name="Silverstein K.A.T."/>
            <person name="Koren S."/>
            <person name="Bechman K.B."/>
            <person name="Herman A."/>
            <person name="Abrahante J.E."/>
            <person name="Garbe J."/>
        </authorList>
    </citation>
    <scope>NUCLEOTIDE SEQUENCE</scope>
    <source>
        <strain evidence="1">Duluth1</strain>
        <tissue evidence="1">Whole animal</tissue>
    </source>
</reference>
<proteinExistence type="predicted"/>